<dbReference type="EMBL" id="VJMI01007243">
    <property type="protein sequence ID" value="KAF0764371.1"/>
    <property type="molecule type" value="Genomic_DNA"/>
</dbReference>
<reference evidence="1 2" key="1">
    <citation type="submission" date="2019-06" db="EMBL/GenBank/DDBJ databases">
        <title>Genomics analysis of Aphanomyces spp. identifies a new class of oomycete effector associated with host adaptation.</title>
        <authorList>
            <person name="Gaulin E."/>
        </authorList>
    </citation>
    <scope>NUCLEOTIDE SEQUENCE [LARGE SCALE GENOMIC DNA]</scope>
    <source>
        <strain evidence="1 2">E</strain>
    </source>
</reference>
<organism evidence="1 2">
    <name type="scientific">Aphanomyces astaci</name>
    <name type="common">Crayfish plague agent</name>
    <dbReference type="NCBI Taxonomy" id="112090"/>
    <lineage>
        <taxon>Eukaryota</taxon>
        <taxon>Sar</taxon>
        <taxon>Stramenopiles</taxon>
        <taxon>Oomycota</taxon>
        <taxon>Saprolegniomycetes</taxon>
        <taxon>Saprolegniales</taxon>
        <taxon>Verrucalvaceae</taxon>
        <taxon>Aphanomyces</taxon>
    </lineage>
</organism>
<sequence length="130" mass="14801">MMRQQVTGQSRLCVLLKWYDRARGEATQAYPLIGRNWIHALQGRPQRRLRVVAGDGNVKVNIRVQIEKDLRLQEDVVTRARGTPTMTISYAAHLRMITFAHSGPTWRNGLIRGSSILEAYCSLVEVGDRK</sequence>
<protein>
    <submittedName>
        <fullName evidence="1">Uncharacterized protein</fullName>
    </submittedName>
</protein>
<comment type="caution">
    <text evidence="1">The sequence shown here is derived from an EMBL/GenBank/DDBJ whole genome shotgun (WGS) entry which is preliminary data.</text>
</comment>
<evidence type="ECO:0000313" key="2">
    <source>
        <dbReference type="Proteomes" id="UP000469452"/>
    </source>
</evidence>
<evidence type="ECO:0000313" key="1">
    <source>
        <dbReference type="EMBL" id="KAF0764371.1"/>
    </source>
</evidence>
<proteinExistence type="predicted"/>
<gene>
    <name evidence="1" type="ORF">AaE_003075</name>
</gene>
<dbReference type="Proteomes" id="UP000469452">
    <property type="component" value="Unassembled WGS sequence"/>
</dbReference>
<name>A0A6A5ALY6_APHAT</name>
<dbReference type="AlphaFoldDB" id="A0A6A5ALY6"/>
<accession>A0A6A5ALY6</accession>